<name>A0ACC1YP12_MELAZ</name>
<sequence>MEVESQSRSENTEASSGVLGWMKALPQKIRKKITEKAREAKKLGKDDPRRIIHSFKVGLAITLVSLFYYFRPFYEGFGVSAMWAVLTVVVVFEFSVGATLGKGLNRMCATLLGGALGVGVHMIACHSGRDGEPVVIAVFVFIIATVVTFVRFFPKMKARYDYGLMVFILTFCLISVSGYREDEDLHNQVADNLEKLGKFLEGFGGEYFKLSQDGQSNNDKSFLQAYKSVLNSKSSEENMANLARWEPGHGRFKFRHPWKQYLKVGTLARECAYKIESLNIYLHSDQKHTPWPAEIESKFQASCTMISSETGKALKLLASAVKTSTQPPSVNSNVSDSKAAAEVLKSLFKVCVLMEETDLLEIMPSATVASLLSDVITCTEKIAACINELASQARFKNPNIIRENSRLRNRSAVQPISGNEEQQQHHVITITE</sequence>
<accession>A0ACC1YP12</accession>
<dbReference type="Proteomes" id="UP001164539">
    <property type="component" value="Chromosome 2"/>
</dbReference>
<reference evidence="1 2" key="1">
    <citation type="journal article" date="2023" name="Science">
        <title>Complex scaffold remodeling in plant triterpene biosynthesis.</title>
        <authorList>
            <person name="De La Pena R."/>
            <person name="Hodgson H."/>
            <person name="Liu J.C."/>
            <person name="Stephenson M.J."/>
            <person name="Martin A.C."/>
            <person name="Owen C."/>
            <person name="Harkess A."/>
            <person name="Leebens-Mack J."/>
            <person name="Jimenez L.E."/>
            <person name="Osbourn A."/>
            <person name="Sattely E.S."/>
        </authorList>
    </citation>
    <scope>NUCLEOTIDE SEQUENCE [LARGE SCALE GENOMIC DNA]</scope>
    <source>
        <strain evidence="2">cv. JPN11</strain>
        <tissue evidence="1">Leaf</tissue>
    </source>
</reference>
<keyword evidence="2" id="KW-1185">Reference proteome</keyword>
<dbReference type="EMBL" id="CM051395">
    <property type="protein sequence ID" value="KAJ4724888.1"/>
    <property type="molecule type" value="Genomic_DNA"/>
</dbReference>
<evidence type="ECO:0000313" key="1">
    <source>
        <dbReference type="EMBL" id="KAJ4724888.1"/>
    </source>
</evidence>
<organism evidence="1 2">
    <name type="scientific">Melia azedarach</name>
    <name type="common">Chinaberry tree</name>
    <dbReference type="NCBI Taxonomy" id="155640"/>
    <lineage>
        <taxon>Eukaryota</taxon>
        <taxon>Viridiplantae</taxon>
        <taxon>Streptophyta</taxon>
        <taxon>Embryophyta</taxon>
        <taxon>Tracheophyta</taxon>
        <taxon>Spermatophyta</taxon>
        <taxon>Magnoliopsida</taxon>
        <taxon>eudicotyledons</taxon>
        <taxon>Gunneridae</taxon>
        <taxon>Pentapetalae</taxon>
        <taxon>rosids</taxon>
        <taxon>malvids</taxon>
        <taxon>Sapindales</taxon>
        <taxon>Meliaceae</taxon>
        <taxon>Melia</taxon>
    </lineage>
</organism>
<protein>
    <submittedName>
        <fullName evidence="1">Aluminum-activated malate transporter</fullName>
    </submittedName>
</protein>
<proteinExistence type="predicted"/>
<evidence type="ECO:0000313" key="2">
    <source>
        <dbReference type="Proteomes" id="UP001164539"/>
    </source>
</evidence>
<comment type="caution">
    <text evidence="1">The sequence shown here is derived from an EMBL/GenBank/DDBJ whole genome shotgun (WGS) entry which is preliminary data.</text>
</comment>
<gene>
    <name evidence="1" type="ORF">OWV82_003824</name>
</gene>